<name>A0A915ELA8_9BILA</name>
<dbReference type="WBParaSite" id="jg712">
    <property type="protein sequence ID" value="jg712"/>
    <property type="gene ID" value="jg712"/>
</dbReference>
<dbReference type="Proteomes" id="UP000887574">
    <property type="component" value="Unplaced"/>
</dbReference>
<dbReference type="AlphaFoldDB" id="A0A915ELA8"/>
<proteinExistence type="predicted"/>
<reference evidence="2" key="1">
    <citation type="submission" date="2022-11" db="UniProtKB">
        <authorList>
            <consortium name="WormBaseParasite"/>
        </authorList>
    </citation>
    <scope>IDENTIFICATION</scope>
</reference>
<keyword evidence="1" id="KW-1185">Reference proteome</keyword>
<sequence>IIGAILFAAFMAAVLQHLILAVNRLFVVSRSRSISI</sequence>
<protein>
    <submittedName>
        <fullName evidence="2">ABC transporter permease</fullName>
    </submittedName>
</protein>
<accession>A0A915ELA8</accession>
<organism evidence="1 2">
    <name type="scientific">Ditylenchus dipsaci</name>
    <dbReference type="NCBI Taxonomy" id="166011"/>
    <lineage>
        <taxon>Eukaryota</taxon>
        <taxon>Metazoa</taxon>
        <taxon>Ecdysozoa</taxon>
        <taxon>Nematoda</taxon>
        <taxon>Chromadorea</taxon>
        <taxon>Rhabditida</taxon>
        <taxon>Tylenchina</taxon>
        <taxon>Tylenchomorpha</taxon>
        <taxon>Sphaerularioidea</taxon>
        <taxon>Anguinidae</taxon>
        <taxon>Anguininae</taxon>
        <taxon>Ditylenchus</taxon>
    </lineage>
</organism>
<evidence type="ECO:0000313" key="2">
    <source>
        <dbReference type="WBParaSite" id="jg712"/>
    </source>
</evidence>
<evidence type="ECO:0000313" key="1">
    <source>
        <dbReference type="Proteomes" id="UP000887574"/>
    </source>
</evidence>